<keyword evidence="2" id="KW-1185">Reference proteome</keyword>
<name>A0ACB8T7X0_9AGAM</name>
<accession>A0ACB8T7X0</accession>
<comment type="caution">
    <text evidence="1">The sequence shown here is derived from an EMBL/GenBank/DDBJ whole genome shotgun (WGS) entry which is preliminary data.</text>
</comment>
<sequence>MRYVVRADGDVSESFASGHGVLAGDSASPILWIIFMCDLIFPDDPDDVSLNNVPVSHLEQADDIVLFSLKLRILEAWCAINFLCINVKKSSGMLFGPIPRSRPVLTLLGSPLAWTESYTYVGVTLQSTHRNIFARHYEAKARKGRSVAHVTLGLKSMVGRLPPREGTHLYMARVDPHLIHACDIIPDVDLSLLAQLEAVQVTFLRRLLGLSACSMRAFLSTETGLEPLQYRRIRLLLRFLKYALASTDHLIYHAVQSSLALARAHCPCWISDVVWVASSMATSLQSQLNTSPLALLPNGRPAASPVLRLREYLQVPIPEHRLALTRLVLADHCLAEVRLRWAERYRASVPRDSRLCRFCEECVETPVHALFECVADEQLCVLRREFLADMLFHMPSLREDTVGMSNIEALRHLLQLRKTLPLLARFTHAVLKVFAIRAPALFLNGTLAV</sequence>
<gene>
    <name evidence="1" type="ORF">BV25DRAFT_1906569</name>
</gene>
<reference evidence="1" key="2">
    <citation type="journal article" date="2022" name="New Phytol.">
        <title>Evolutionary transition to the ectomycorrhizal habit in the genomes of a hyperdiverse lineage of mushroom-forming fungi.</title>
        <authorList>
            <person name="Looney B."/>
            <person name="Miyauchi S."/>
            <person name="Morin E."/>
            <person name="Drula E."/>
            <person name="Courty P.E."/>
            <person name="Kohler A."/>
            <person name="Kuo A."/>
            <person name="LaButti K."/>
            <person name="Pangilinan J."/>
            <person name="Lipzen A."/>
            <person name="Riley R."/>
            <person name="Andreopoulos W."/>
            <person name="He G."/>
            <person name="Johnson J."/>
            <person name="Nolan M."/>
            <person name="Tritt A."/>
            <person name="Barry K.W."/>
            <person name="Grigoriev I.V."/>
            <person name="Nagy L.G."/>
            <person name="Hibbett D."/>
            <person name="Henrissat B."/>
            <person name="Matheny P.B."/>
            <person name="Labbe J."/>
            <person name="Martin F.M."/>
        </authorList>
    </citation>
    <scope>NUCLEOTIDE SEQUENCE</scope>
    <source>
        <strain evidence="1">HHB10654</strain>
    </source>
</reference>
<reference evidence="1" key="1">
    <citation type="submission" date="2021-03" db="EMBL/GenBank/DDBJ databases">
        <authorList>
            <consortium name="DOE Joint Genome Institute"/>
            <person name="Ahrendt S."/>
            <person name="Looney B.P."/>
            <person name="Miyauchi S."/>
            <person name="Morin E."/>
            <person name="Drula E."/>
            <person name="Courty P.E."/>
            <person name="Chicoki N."/>
            <person name="Fauchery L."/>
            <person name="Kohler A."/>
            <person name="Kuo A."/>
            <person name="Labutti K."/>
            <person name="Pangilinan J."/>
            <person name="Lipzen A."/>
            <person name="Riley R."/>
            <person name="Andreopoulos W."/>
            <person name="He G."/>
            <person name="Johnson J."/>
            <person name="Barry K.W."/>
            <person name="Grigoriev I.V."/>
            <person name="Nagy L."/>
            <person name="Hibbett D."/>
            <person name="Henrissat B."/>
            <person name="Matheny P.B."/>
            <person name="Labbe J."/>
            <person name="Martin F."/>
        </authorList>
    </citation>
    <scope>NUCLEOTIDE SEQUENCE</scope>
    <source>
        <strain evidence="1">HHB10654</strain>
    </source>
</reference>
<dbReference type="Proteomes" id="UP000814140">
    <property type="component" value="Unassembled WGS sequence"/>
</dbReference>
<proteinExistence type="predicted"/>
<organism evidence="1 2">
    <name type="scientific">Artomyces pyxidatus</name>
    <dbReference type="NCBI Taxonomy" id="48021"/>
    <lineage>
        <taxon>Eukaryota</taxon>
        <taxon>Fungi</taxon>
        <taxon>Dikarya</taxon>
        <taxon>Basidiomycota</taxon>
        <taxon>Agaricomycotina</taxon>
        <taxon>Agaricomycetes</taxon>
        <taxon>Russulales</taxon>
        <taxon>Auriscalpiaceae</taxon>
        <taxon>Artomyces</taxon>
    </lineage>
</organism>
<evidence type="ECO:0000313" key="1">
    <source>
        <dbReference type="EMBL" id="KAI0064582.1"/>
    </source>
</evidence>
<evidence type="ECO:0000313" key="2">
    <source>
        <dbReference type="Proteomes" id="UP000814140"/>
    </source>
</evidence>
<dbReference type="EMBL" id="MU277198">
    <property type="protein sequence ID" value="KAI0064582.1"/>
    <property type="molecule type" value="Genomic_DNA"/>
</dbReference>
<protein>
    <submittedName>
        <fullName evidence="1">Uncharacterized protein</fullName>
    </submittedName>
</protein>